<dbReference type="PANTHER" id="PTHR30006:SF2">
    <property type="entry name" value="ABC TRANSPORTER SUBSTRATE-BINDING PROTEIN"/>
    <property type="match status" value="1"/>
</dbReference>
<dbReference type="Pfam" id="PF01547">
    <property type="entry name" value="SBP_bac_1"/>
    <property type="match status" value="1"/>
</dbReference>
<name>A0A6J6P1H3_9ZZZZ</name>
<dbReference type="PROSITE" id="PS51257">
    <property type="entry name" value="PROKAR_LIPOPROTEIN"/>
    <property type="match status" value="1"/>
</dbReference>
<evidence type="ECO:0000313" key="2">
    <source>
        <dbReference type="EMBL" id="CAB4611242.1"/>
    </source>
</evidence>
<dbReference type="InterPro" id="IPR006059">
    <property type="entry name" value="SBP"/>
</dbReference>
<dbReference type="SUPFAM" id="SSF53850">
    <property type="entry name" value="Periplasmic binding protein-like II"/>
    <property type="match status" value="1"/>
</dbReference>
<dbReference type="GO" id="GO:0015888">
    <property type="term" value="P:thiamine transport"/>
    <property type="evidence" value="ECO:0007669"/>
    <property type="project" value="InterPro"/>
</dbReference>
<sequence>MKRSFAFAVAGLVLAVLAGACGSSGSSMKTTAAIAPVLVNGALPHFDTPVTLRVLTHDSFAVTQLVLDEFETVTNVKVELIPSGDAVAMTNAAILTAGNPVADVIFGFDENLLGSVLEQELLQGYTPERLSGVNQSYVLDASGMATPIDHGDVCVNFDRAALTKSGVKIPATFDGLTQSSVRSKFVVEDPSTSTPGLSFLLATIAKFGGGEDTSPNAKWLSYWKQLKANGVSVVDSWETAYYGSFSGGSGKGDHPLVVSYASSPPAEVQDISLAVESSPTGVITDTCYRQTEFAGILRGAAHPRAAAAFLEFMLGSSFQSDVPGQMYVYPVVTGTPLPDTFAKYTAPVPNPLTLPYADVAANRDRWIAQWSALFR</sequence>
<evidence type="ECO:0000256" key="1">
    <source>
        <dbReference type="ARBA" id="ARBA00022729"/>
    </source>
</evidence>
<dbReference type="EMBL" id="CAEZXY010000001">
    <property type="protein sequence ID" value="CAB4692689.1"/>
    <property type="molecule type" value="Genomic_DNA"/>
</dbReference>
<dbReference type="InterPro" id="IPR005948">
    <property type="entry name" value="ThiB-like"/>
</dbReference>
<evidence type="ECO:0000313" key="4">
    <source>
        <dbReference type="EMBL" id="CAB4797412.1"/>
    </source>
</evidence>
<keyword evidence="1" id="KW-0732">Signal</keyword>
<dbReference type="GO" id="GO:0030288">
    <property type="term" value="C:outer membrane-bounded periplasmic space"/>
    <property type="evidence" value="ECO:0007669"/>
    <property type="project" value="TreeGrafter"/>
</dbReference>
<dbReference type="GO" id="GO:0030976">
    <property type="term" value="F:thiamine pyrophosphate binding"/>
    <property type="evidence" value="ECO:0007669"/>
    <property type="project" value="TreeGrafter"/>
</dbReference>
<dbReference type="GO" id="GO:0030975">
    <property type="term" value="F:thiamine binding"/>
    <property type="evidence" value="ECO:0007669"/>
    <property type="project" value="InterPro"/>
</dbReference>
<organism evidence="3">
    <name type="scientific">freshwater metagenome</name>
    <dbReference type="NCBI Taxonomy" id="449393"/>
    <lineage>
        <taxon>unclassified sequences</taxon>
        <taxon>metagenomes</taxon>
        <taxon>ecological metagenomes</taxon>
    </lineage>
</organism>
<evidence type="ECO:0000313" key="3">
    <source>
        <dbReference type="EMBL" id="CAB4692689.1"/>
    </source>
</evidence>
<proteinExistence type="predicted"/>
<dbReference type="EMBL" id="CAEZVC010000001">
    <property type="protein sequence ID" value="CAB4611242.1"/>
    <property type="molecule type" value="Genomic_DNA"/>
</dbReference>
<accession>A0A6J6P1H3</accession>
<reference evidence="3" key="1">
    <citation type="submission" date="2020-05" db="EMBL/GenBank/DDBJ databases">
        <authorList>
            <person name="Chiriac C."/>
            <person name="Salcher M."/>
            <person name="Ghai R."/>
            <person name="Kavagutti S V."/>
        </authorList>
    </citation>
    <scope>NUCLEOTIDE SEQUENCE</scope>
</reference>
<dbReference type="AlphaFoldDB" id="A0A6J6P1H3"/>
<dbReference type="EMBL" id="CAFAAM010000036">
    <property type="protein sequence ID" value="CAB4797412.1"/>
    <property type="molecule type" value="Genomic_DNA"/>
</dbReference>
<dbReference type="Gene3D" id="3.40.190.10">
    <property type="entry name" value="Periplasmic binding protein-like II"/>
    <property type="match status" value="2"/>
</dbReference>
<gene>
    <name evidence="2" type="ORF">UFOPK1906_00047</name>
    <name evidence="3" type="ORF">UFOPK2624_00074</name>
    <name evidence="4" type="ORF">UFOPK3010_00392</name>
</gene>
<protein>
    <submittedName>
        <fullName evidence="3">Unannotated protein</fullName>
    </submittedName>
</protein>
<dbReference type="PANTHER" id="PTHR30006">
    <property type="entry name" value="THIAMINE-BINDING PERIPLASMIC PROTEIN-RELATED"/>
    <property type="match status" value="1"/>
</dbReference>
<dbReference type="NCBIfam" id="TIGR01254">
    <property type="entry name" value="sfuA"/>
    <property type="match status" value="1"/>
</dbReference>